<feature type="region of interest" description="Disordered" evidence="2">
    <location>
        <begin position="4468"/>
        <end position="4487"/>
    </location>
</feature>
<reference evidence="7" key="1">
    <citation type="submission" date="2021-02" db="EMBL/GenBank/DDBJ databases">
        <authorList>
            <person name="Dougan E. K."/>
            <person name="Rhodes N."/>
            <person name="Thang M."/>
            <person name="Chan C."/>
        </authorList>
    </citation>
    <scope>NUCLEOTIDE SEQUENCE</scope>
</reference>
<keyword evidence="3" id="KW-0812">Transmembrane</keyword>
<dbReference type="GO" id="GO:0003676">
    <property type="term" value="F:nucleic acid binding"/>
    <property type="evidence" value="ECO:0007669"/>
    <property type="project" value="InterPro"/>
</dbReference>
<dbReference type="Pfam" id="PF00098">
    <property type="entry name" value="zf-CCHC"/>
    <property type="match status" value="1"/>
</dbReference>
<dbReference type="InterPro" id="IPR001995">
    <property type="entry name" value="Peptidase_A2_cat"/>
</dbReference>
<dbReference type="PROSITE" id="PS50076">
    <property type="entry name" value="DNAJ_2"/>
    <property type="match status" value="1"/>
</dbReference>
<feature type="compositionally biased region" description="Basic and acidic residues" evidence="2">
    <location>
        <begin position="1075"/>
        <end position="1089"/>
    </location>
</feature>
<dbReference type="InterPro" id="IPR026894">
    <property type="entry name" value="DnaJ_X"/>
</dbReference>
<dbReference type="GO" id="GO:0006508">
    <property type="term" value="P:proteolysis"/>
    <property type="evidence" value="ECO:0007669"/>
    <property type="project" value="InterPro"/>
</dbReference>
<keyword evidence="3" id="KW-1133">Transmembrane helix</keyword>
<keyword evidence="1" id="KW-0479">Metal-binding</keyword>
<dbReference type="GO" id="GO:0008270">
    <property type="term" value="F:zinc ion binding"/>
    <property type="evidence" value="ECO:0007669"/>
    <property type="project" value="UniProtKB-KW"/>
</dbReference>
<dbReference type="InterPro" id="IPR001878">
    <property type="entry name" value="Znf_CCHC"/>
</dbReference>
<evidence type="ECO:0008006" key="9">
    <source>
        <dbReference type="Google" id="ProtNLM"/>
    </source>
</evidence>
<dbReference type="InterPro" id="IPR036869">
    <property type="entry name" value="J_dom_sf"/>
</dbReference>
<proteinExistence type="predicted"/>
<evidence type="ECO:0000256" key="2">
    <source>
        <dbReference type="SAM" id="MobiDB-lite"/>
    </source>
</evidence>
<dbReference type="InterPro" id="IPR036875">
    <property type="entry name" value="Znf_CCHC_sf"/>
</dbReference>
<dbReference type="Pfam" id="PF00226">
    <property type="entry name" value="DnaJ"/>
    <property type="match status" value="1"/>
</dbReference>
<feature type="compositionally biased region" description="Acidic residues" evidence="2">
    <location>
        <begin position="333"/>
        <end position="348"/>
    </location>
</feature>
<feature type="transmembrane region" description="Helical" evidence="3">
    <location>
        <begin position="78"/>
        <end position="100"/>
    </location>
</feature>
<comment type="caution">
    <text evidence="7">The sequence shown here is derived from an EMBL/GenBank/DDBJ whole genome shotgun (WGS) entry which is preliminary data.</text>
</comment>
<feature type="compositionally biased region" description="Low complexity" evidence="2">
    <location>
        <begin position="2609"/>
        <end position="2628"/>
    </location>
</feature>
<dbReference type="Gene3D" id="1.10.287.110">
    <property type="entry name" value="DnaJ domain"/>
    <property type="match status" value="1"/>
</dbReference>
<dbReference type="CDD" id="cd09272">
    <property type="entry name" value="RNase_HI_RT_Ty1"/>
    <property type="match status" value="1"/>
</dbReference>
<feature type="compositionally biased region" description="Basic and acidic residues" evidence="2">
    <location>
        <begin position="1050"/>
        <end position="1068"/>
    </location>
</feature>
<feature type="region of interest" description="Disordered" evidence="2">
    <location>
        <begin position="1044"/>
        <end position="1141"/>
    </location>
</feature>
<dbReference type="SUPFAM" id="SSF46565">
    <property type="entry name" value="Chaperone J-domain"/>
    <property type="match status" value="1"/>
</dbReference>
<dbReference type="PANTHER" id="PTHR44094:SF8">
    <property type="entry name" value="DNAJ HEAT SHOCK N-TERMINAL DOMAIN-CONTAINING PROTEIN-RELATED"/>
    <property type="match status" value="1"/>
</dbReference>
<evidence type="ECO:0000259" key="5">
    <source>
        <dbReference type="PROSITE" id="PS50158"/>
    </source>
</evidence>
<dbReference type="CDD" id="cd06257">
    <property type="entry name" value="DnaJ"/>
    <property type="match status" value="1"/>
</dbReference>
<dbReference type="InterPro" id="IPR001623">
    <property type="entry name" value="DnaJ_domain"/>
</dbReference>
<dbReference type="PROSITE" id="PS50158">
    <property type="entry name" value="ZF_CCHC"/>
    <property type="match status" value="1"/>
</dbReference>
<dbReference type="EMBL" id="CAJNIZ010044271">
    <property type="protein sequence ID" value="CAE7683558.1"/>
    <property type="molecule type" value="Genomic_DNA"/>
</dbReference>
<feature type="domain" description="J" evidence="4">
    <location>
        <begin position="3605"/>
        <end position="3672"/>
    </location>
</feature>
<feature type="compositionally biased region" description="Basic and acidic residues" evidence="2">
    <location>
        <begin position="349"/>
        <end position="379"/>
    </location>
</feature>
<feature type="transmembrane region" description="Helical" evidence="3">
    <location>
        <begin position="44"/>
        <end position="66"/>
    </location>
</feature>
<dbReference type="PANTHER" id="PTHR44094">
    <property type="entry name" value="DNAJ HEAT SHOCK N-TERMINAL DOMAIN-CONTAINING PROTEIN"/>
    <property type="match status" value="1"/>
</dbReference>
<sequence length="4577" mass="502727">MAAAAALPIQNAANAEQARAEEVLRDAEEALPVLFPVQAPRDVLAGFWSGVKCVLGGLLVGLAGLIAQPIEGAREDGILGCFRGVGVGVLAGGFFAITGLCTGVFQTLRGVAATPRAICMASRGWHWDAQTGTWAEPKAYSLLEEAAEVLNGEEPETNEGNGVPTWKEEPQRIKRLTEEGEHDRNSWDPELEGLIYSSKGIDFILETLRQPMEQKQIFQKRKFLSDFEGIQRQPGEGLKAFSNRYRRIERNLKAISVEVALMYDGEARGNRLLEPARLPWQDQRLILVGCRYSLAFEDVAESMAMQFPGGRAHGKPGGFVKKVYVTEAGDGNDAPDQDDKGDDQNDDHEDQRCEEIGHHENGKEIQRSGQEGSRHVEAGDELHRLRRTWSLERRSRVSGLRQGFQDGNGKGPGKKAAHQTYVVRHSEHGALEITDDQTYGTMFSDLLVYRAPCTDAFQFGSGGPGRAKHRLYMPAGVGEADLVIGASVLEANIPLLASNQLLDELGMVLDMPRSSATFTKLGVTVPVLRENGHLTISVVEFSKHVPSDSSRWKQLQDAVDWDNPPPELVFLAQAVIHTSSSPTPAPHAGDSPGMALRMATPGAQPSASQAQRDHPVNLGILTPEIYLDVPPELDTTYARVPEEVEVERPRRSTGRTPGQVRGIAAQLVALAVLIQDCAGPSSAFTRSGTIDPAIFQAQGTTAKASPVTPTRNSTTPARVEIGLARQACWAASGQSMTVFCQPPADHHLPLTSWSCLPVRLASLQKRPGTGSAPRNPWHSRLWEMDEFRDLGEFPGVVECIVDSGDGGDGTQPALDPSIVLGQLATAVAQLAQSAQMQARPSSWTESKYVKAPEVFAPKNADKELALWSEWSFAFKQWVYIQDEGFRLDFEKAESADSFMAFEDYEASTKTRSIRLCAILATYLKGRPLRILRSIKNGQALVKFPPFKEGGSLLDYTLAFERLVGEYDKVSPHPYDDNLKISTLMAGLPNDVKKYLQLNLDDSVNYERLRNRLLQYERTTAMWSSEHLLRSVGIDKDSGKFLDVDGGVPMDVDRVEQKGKGKGGKEKGAGKGKGKGGKDKGGKGKQKDGYGKSGWNQQGNGKGWGNWGGQGGWNDKRKGKGHGGKGKGKGKEKGKRQVGPCFTCGRMGHVAADCRSRVNQVADDASSVTTQTPSSAASSSSSTRTPSLPATHSTNIRRLEVWHEHEEPQELQIYTPPDTPMCTFYDLASQDDDDDRDSGKIFEVRVVTCEEISAAELASTSTLLFDMASSDSDGELECPGHVRAVNESGEREYEQVILDSGADVTVVPMTHGNVGHASVNNQSLCDAQGNRIPMAGQRQDVVFEVVGTNGQRLFFKDTVVVAQVKQPLMCMGKLMRDSWLPRQVDGEWVLQKGDQVEIPLQLTCVSSVLKSGPERESFVCALSLSFLSNWKLQLVNKIVTFLSLEPVDPETIGKVVVPNPFQVNERAAPMEVEPERADETGPGGPAEVGPPPVEEQHPVAVQGQATLVINGVELTAESTLRLLRNACRFLRVSPHGSKAVLRGRLQSEIADNQIKASGQASEAVLEAYRREPHVEKTHEQPDAETIATHEVTHCPRMPWCSACTAMRSKEDNHVSSAPKEGGVIHLDFMFTKTEIPGEAEDPLACHMVVVDEQTNFTSCIPVEGKATEHLKSAVDEVVKLAAALGHNHLTIRGDSEPSIKSFLQAVSAARTRLGVATKVELAPPDSKLHHGLKAERFIGIVRDLGNTLLATIKEHTGFSVRSGHPVFQWAFRHSAFLYTRFHVQQSGQTAFELVHGRSYTGKLCLFGGAVFAQLLPVTPAKGNGWTKGIFLGKSTLGNLNIIGTNTGVHYARTMRRGSLSFETELIASTRGVPWNATLDVIPVKRKRAPKFRAPILVEPEEPKKDEVEKKDPGPDEAGSDPSSSMSLPGESVAGYSPSPMSGASSAEMVPDAEMVQSQGVNQLISPADEVQDMFARIVQVEHVTGHEQEIIPTVELDLSELECGDCGVEMDGPPELSQEELARLDVAMDRVEDQRLLQMGLCVSGENLVLYSVDVSDAYLMVPQEQPTFIVTNDGEAMELLFNLPGQRCGAKGWYMHLKGIMVAHNSHVDDLQIVGGEKRGEDLLNDMKKSGLKIQIEGPVTIDGGQCRFLKRLFQGDGTGIVVIPEQKYVEKLCSLLGLQKASPKPTPLPSSLMRPSDDPELGGAEYDTYRSALGLLLYMSSDYPELHFGVRMLGSRCSAPTAYDMQLMRHMAKYLKGRENFVLKLSKTIPGTSFEERLRNFGEVDVELNVGREASFGKGHLLECITDADWASSYFSRKSGSSYSLYLNGNCFYVSTKLQQSLSLSSCEAEYMASLQGCCDGLFVKELLEEITGSPIKLVHRTDNSAARVIIGKQGSGRLRHVDLAYLWLQSVASKGLVIGKPIGTKHCPPDLGAKNHGRKRQQLLLGLLGFVSLDSGLLAGQDQIHEMIVVNGFKKSFPSTNALRAVISMLMVQPSNGLCLGDRIDAENVMVPFVWVMMGIFICMVVLMVAVMVMKSRFVKFGIVVGSLAWGVTLATGMEPEPEPSEHRDDGRDVYEYQLPNIDESQSHDQLPVVGSSIEHVVEGSDPTAASSTGPAAGSSSGPQGPLVSDGRLGDDGLAGGNDDEEYVFRLGCGERYHRFGCGMTQKFWNDKPWKVRRLKRSFAQTDRKKSPSTDVSSEFVKLFVVGRKGELQWLIAGPFYVDVDSDVGKNIGDLLRMNLVRIQRVQTPTQRRLPLDFPFTARSASLLYADGSRSVELEDLSKIQQPEQKFAKAVRYAVFAYGERRPEVQPSSVEASPTDVTFPGLSADVPAEVRRTIARVHINLGHPTAEELVRLACHQGNPSIHTSSRPFAATCDRLKSPQAPPPSAAPSTVTQFGDRVELDILYVRKLDGENVMVLGMVDVATRFHQAAVLSGRAPKIACEAFERVWLRPYGLPTVVAADPDGCFQGDFQRRLGIAWHAGGALSSCPPGRRSSGKRRACRAGSCIVKTDSAATAERVRSEAAKAIADLNVQQSIAILRIPDLEPGSPCWRWRRRRQKKRGGWVTAKFLSWDLGPDQTGMGEVRNNYSFGGDRTDASKALTESLWAVKERRAPRSTKKTASYTGFVLDTPSASSTCNQLFEVLKRRRAGHGQACPGGRHFRLRLGQCTPDVKFAAGNVSYGSQSFGSQDSMAQNHGIAIPPVPGLGSGKGALLVDGVVRALTREEASAVLKDKILAKRVLRTRSCFRDKVKGLGPLGAKCRVVALGSNREFANSQKKWFGWTGPYDGVTRSTSCWTAPLYLVLTNIYGLANAPRLWAITVAQRLKKLGYRQHVFDRMVFLLFNKQDERISIVLVYVDDFFGVYREDCSIKPVWQSFKWGSLNTVEPDKEFTVKGLSSSMAFPSTRFLEVPMTLSDLKSLYQAFEFARATKNDDIIIEDVALNRGSVIVAYSDASWANAEQCRSQLGVLALLTSPTVLQRTTAAAVLDWRSGRSTRVCRSTLAAEASAADEGYDRGCFLNMFISELLYNIPAHRGIPVKVVQLMEHANVWKVVLPDQNGMNFLHLADSSAGADELVACTLASAFVFVLPFPFAWAQLIHRANFHPATGLKAMLGRQGLRAAGGEVGACIGHNVSWLTGQCHPDKTADENAKERFQSISEAYQVLSDKRSGKLQLGFAMNSVASGGSMPVFRITEMLGLILSAWGKSWDSLGGIYAFLDCEGHAAWNHFRQLRQAQFRDDRLHLPEEETFWDFVEEAEAVLAQNFRHVDVQRFALSLSEPGQTARRFADDCVYGAVAALHVRGLGEHAKGHMAAALADWTLALQLLGKELGLDFLESTSWKLRSAEILQDIQAVSGAGRRFRGLKAPRRGSSFNLEGFLLPGTDVPTQVVLQESNCEVVVYGYHPVLIEPVSALLQLEEWAKRIRLNWYGISRRDCDFFMLCTPESFRHARSPVRASLRWKVYMSTDDEEEVALAYRAFWAAEDVKPDLIVAMELRDAYFLWQTAKAPHSKDLHPSNSHANTVVACLYYAALIFFQDEAFSDFAASVYLRQFQEFQAAPHTAMVAQSPYIAAHLQYHVNSTVPFVPPLALYVDAAYAPNSTRTSLLVICARTRLLMSHVCRGLFREGRHLFPRGPRLFVASGDRDVVHGLSFQEVGNFHATVLIPWNIAVTTFAELYALHVPIFVPDPLWLARLWPKQMTSYSKSHPDLHRQLRANQKHPTPYPSLDFLTRDFWIMRYWSEQHAGIYEKPGVRAFSSIPDLLAFFNGNCQRMLLHSSSEMSRETKRLVTEIVPFWSQLASTLLNPLTTQEEGRSGSKRGKAPKAVVQPMLANANAKTFARSSSKAASFEESSKQREVRRQVKLALNLASRLDAKDASPVKEVQAEAQGILESDPSLARFLAEIGWVYENRAEVYLATSTSALGSWSVGALSSRAHGHGRQASQQMRTAKLAAHSFVKLRRIVKEADEKETDGADGASGEEELPESLSSALPTFMETFWSMSSHDITGTLDKVIERVLSDGTVTAADRCRRAQTLRELGQKLQEEAEAARAKEAPISGDECRRFEKAFAASMARDA</sequence>
<keyword evidence="3" id="KW-0472">Membrane</keyword>
<evidence type="ECO:0000256" key="1">
    <source>
        <dbReference type="PROSITE-ProRule" id="PRU00047"/>
    </source>
</evidence>
<keyword evidence="1" id="KW-0862">Zinc</keyword>
<dbReference type="PROSITE" id="PS50175">
    <property type="entry name" value="ASP_PROT_RETROV"/>
    <property type="match status" value="1"/>
</dbReference>
<name>A0A812WHF5_SYMPI</name>
<dbReference type="Proteomes" id="UP000649617">
    <property type="component" value="Unassembled WGS sequence"/>
</dbReference>
<dbReference type="InterPro" id="IPR052423">
    <property type="entry name" value="EMIR"/>
</dbReference>
<keyword evidence="8" id="KW-1185">Reference proteome</keyword>
<feature type="compositionally biased region" description="Basic and acidic residues" evidence="2">
    <location>
        <begin position="1899"/>
        <end position="1912"/>
    </location>
</feature>
<dbReference type="SMART" id="SM00343">
    <property type="entry name" value="ZnF_C2HC"/>
    <property type="match status" value="1"/>
</dbReference>
<keyword evidence="1" id="KW-0863">Zinc-finger</keyword>
<feature type="compositionally biased region" description="Basic residues" evidence="2">
    <location>
        <begin position="1116"/>
        <end position="1135"/>
    </location>
</feature>
<dbReference type="Pfam" id="PF14308">
    <property type="entry name" value="DnaJ-X"/>
    <property type="match status" value="1"/>
</dbReference>
<feature type="compositionally biased region" description="Low complexity" evidence="2">
    <location>
        <begin position="1164"/>
        <end position="1190"/>
    </location>
</feature>
<feature type="domain" description="Peptidase A2" evidence="6">
    <location>
        <begin position="1293"/>
        <end position="1374"/>
    </location>
</feature>
<feature type="region of interest" description="Disordered" evidence="2">
    <location>
        <begin position="2606"/>
        <end position="2638"/>
    </location>
</feature>
<feature type="transmembrane region" description="Helical" evidence="3">
    <location>
        <begin position="2540"/>
        <end position="2560"/>
    </location>
</feature>
<dbReference type="SUPFAM" id="SSF57756">
    <property type="entry name" value="Retrovirus zinc finger-like domains"/>
    <property type="match status" value="1"/>
</dbReference>
<dbReference type="PROSITE" id="PS00141">
    <property type="entry name" value="ASP_PROTEASE"/>
    <property type="match status" value="1"/>
</dbReference>
<feature type="region of interest" description="Disordered" evidence="2">
    <location>
        <begin position="1893"/>
        <end position="1946"/>
    </location>
</feature>
<protein>
    <recommendedName>
        <fullName evidence="9">Retrovirus-related Pol polyprotein from transposon TNT 1-94</fullName>
    </recommendedName>
</protein>
<dbReference type="OrthoDB" id="448764at2759"/>
<dbReference type="InterPro" id="IPR012337">
    <property type="entry name" value="RNaseH-like_sf"/>
</dbReference>
<dbReference type="InterPro" id="IPR001969">
    <property type="entry name" value="Aspartic_peptidase_AS"/>
</dbReference>
<feature type="region of interest" description="Disordered" evidence="2">
    <location>
        <begin position="1164"/>
        <end position="1193"/>
    </location>
</feature>
<feature type="transmembrane region" description="Helical" evidence="3">
    <location>
        <begin position="2511"/>
        <end position="2533"/>
    </location>
</feature>
<evidence type="ECO:0000313" key="7">
    <source>
        <dbReference type="EMBL" id="CAE7683558.1"/>
    </source>
</evidence>
<feature type="domain" description="CCHC-type" evidence="5">
    <location>
        <begin position="1140"/>
        <end position="1155"/>
    </location>
</feature>
<dbReference type="SUPFAM" id="SSF53098">
    <property type="entry name" value="Ribonuclease H-like"/>
    <property type="match status" value="1"/>
</dbReference>
<organism evidence="7 8">
    <name type="scientific">Symbiodinium pilosum</name>
    <name type="common">Dinoflagellate</name>
    <dbReference type="NCBI Taxonomy" id="2952"/>
    <lineage>
        <taxon>Eukaryota</taxon>
        <taxon>Sar</taxon>
        <taxon>Alveolata</taxon>
        <taxon>Dinophyceae</taxon>
        <taxon>Suessiales</taxon>
        <taxon>Symbiodiniaceae</taxon>
        <taxon>Symbiodinium</taxon>
    </lineage>
</organism>
<accession>A0A812WHF5</accession>
<feature type="region of interest" description="Disordered" evidence="2">
    <location>
        <begin position="328"/>
        <end position="379"/>
    </location>
</feature>
<evidence type="ECO:0000256" key="3">
    <source>
        <dbReference type="SAM" id="Phobius"/>
    </source>
</evidence>
<evidence type="ECO:0000313" key="8">
    <source>
        <dbReference type="Proteomes" id="UP000649617"/>
    </source>
</evidence>
<gene>
    <name evidence="7" type="ORF">SPIL2461_LOCUS19075</name>
</gene>
<dbReference type="GO" id="GO:0004190">
    <property type="term" value="F:aspartic-type endopeptidase activity"/>
    <property type="evidence" value="ECO:0007669"/>
    <property type="project" value="InterPro"/>
</dbReference>
<feature type="region of interest" description="Disordered" evidence="2">
    <location>
        <begin position="579"/>
        <end position="613"/>
    </location>
</feature>
<evidence type="ECO:0000259" key="4">
    <source>
        <dbReference type="PROSITE" id="PS50076"/>
    </source>
</evidence>
<evidence type="ECO:0000259" key="6">
    <source>
        <dbReference type="PROSITE" id="PS50175"/>
    </source>
</evidence>
<feature type="compositionally biased region" description="Gly residues" evidence="2">
    <location>
        <begin position="1099"/>
        <end position="1111"/>
    </location>
</feature>
<feature type="region of interest" description="Disordered" evidence="2">
    <location>
        <begin position="1467"/>
        <end position="1489"/>
    </location>
</feature>